<feature type="transmembrane region" description="Helical" evidence="2">
    <location>
        <begin position="96"/>
        <end position="119"/>
    </location>
</feature>
<dbReference type="PANTHER" id="PTHR11360:SF309">
    <property type="entry name" value="MONOCARBOXYLATE TRANSPORTER 7-LIKE PROTEIN"/>
    <property type="match status" value="1"/>
</dbReference>
<keyword evidence="2" id="KW-0812">Transmembrane</keyword>
<feature type="transmembrane region" description="Helical" evidence="2">
    <location>
        <begin position="70"/>
        <end position="89"/>
    </location>
</feature>
<proteinExistence type="predicted"/>
<dbReference type="GO" id="GO:0008028">
    <property type="term" value="F:monocarboxylic acid transmembrane transporter activity"/>
    <property type="evidence" value="ECO:0007669"/>
    <property type="project" value="TreeGrafter"/>
</dbReference>
<keyword evidence="2" id="KW-0472">Membrane</keyword>
<dbReference type="InterPro" id="IPR011701">
    <property type="entry name" value="MFS"/>
</dbReference>
<feature type="transmembrane region" description="Helical" evidence="2">
    <location>
        <begin position="342"/>
        <end position="358"/>
    </location>
</feature>
<organism evidence="3">
    <name type="scientific">Heliothis virescens</name>
    <name type="common">Tobacco budworm moth</name>
    <dbReference type="NCBI Taxonomy" id="7102"/>
    <lineage>
        <taxon>Eukaryota</taxon>
        <taxon>Metazoa</taxon>
        <taxon>Ecdysozoa</taxon>
        <taxon>Arthropoda</taxon>
        <taxon>Hexapoda</taxon>
        <taxon>Insecta</taxon>
        <taxon>Pterygota</taxon>
        <taxon>Neoptera</taxon>
        <taxon>Endopterygota</taxon>
        <taxon>Lepidoptera</taxon>
        <taxon>Glossata</taxon>
        <taxon>Ditrysia</taxon>
        <taxon>Noctuoidea</taxon>
        <taxon>Noctuidae</taxon>
        <taxon>Heliothinae</taxon>
        <taxon>Heliothis</taxon>
    </lineage>
</organism>
<evidence type="ECO:0000313" key="3">
    <source>
        <dbReference type="EMBL" id="PCG70198.1"/>
    </source>
</evidence>
<reference evidence="3" key="1">
    <citation type="submission" date="2017-09" db="EMBL/GenBank/DDBJ databases">
        <title>Contemporary evolution of a Lepidopteran species, Heliothis virescens, in response to modern agricultural practices.</title>
        <authorList>
            <person name="Fritz M.L."/>
            <person name="Deyonke A.M."/>
            <person name="Papanicolaou A."/>
            <person name="Micinski S."/>
            <person name="Westbrook J."/>
            <person name="Gould F."/>
        </authorList>
    </citation>
    <scope>NUCLEOTIDE SEQUENCE [LARGE SCALE GENOMIC DNA]</scope>
    <source>
        <strain evidence="3">HvINT-</strain>
        <tissue evidence="3">Whole body</tissue>
    </source>
</reference>
<evidence type="ECO:0000256" key="2">
    <source>
        <dbReference type="SAM" id="Phobius"/>
    </source>
</evidence>
<dbReference type="InterPro" id="IPR050327">
    <property type="entry name" value="Proton-linked_MCT"/>
</dbReference>
<protein>
    <recommendedName>
        <fullName evidence="4">Major facilitator superfamily (MFS) profile domain-containing protein</fullName>
    </recommendedName>
</protein>
<dbReference type="Pfam" id="PF07690">
    <property type="entry name" value="MFS_1"/>
    <property type="match status" value="1"/>
</dbReference>
<feature type="region of interest" description="Disordered" evidence="1">
    <location>
        <begin position="1"/>
        <end position="26"/>
    </location>
</feature>
<dbReference type="SUPFAM" id="SSF103473">
    <property type="entry name" value="MFS general substrate transporter"/>
    <property type="match status" value="1"/>
</dbReference>
<keyword evidence="2" id="KW-1133">Transmembrane helix</keyword>
<dbReference type="AlphaFoldDB" id="A0A2A4JER7"/>
<evidence type="ECO:0008006" key="4">
    <source>
        <dbReference type="Google" id="ProtNLM"/>
    </source>
</evidence>
<accession>A0A2A4JER7</accession>
<feature type="transmembrane region" description="Helical" evidence="2">
    <location>
        <begin position="186"/>
        <end position="208"/>
    </location>
</feature>
<dbReference type="Gene3D" id="1.20.1250.20">
    <property type="entry name" value="MFS general substrate transporter like domains"/>
    <property type="match status" value="1"/>
</dbReference>
<feature type="transmembrane region" description="Helical" evidence="2">
    <location>
        <begin position="31"/>
        <end position="50"/>
    </location>
</feature>
<name>A0A2A4JER7_HELVI</name>
<dbReference type="InterPro" id="IPR036259">
    <property type="entry name" value="MFS_trans_sf"/>
</dbReference>
<feature type="transmembrane region" description="Helical" evidence="2">
    <location>
        <begin position="433"/>
        <end position="454"/>
    </location>
</feature>
<evidence type="ECO:0000256" key="1">
    <source>
        <dbReference type="SAM" id="MobiDB-lite"/>
    </source>
</evidence>
<gene>
    <name evidence="3" type="ORF">B5V51_3263</name>
</gene>
<comment type="caution">
    <text evidence="3">The sequence shown here is derived from an EMBL/GenBank/DDBJ whole genome shotgun (WGS) entry which is preliminary data.</text>
</comment>
<dbReference type="EMBL" id="NWSH01001768">
    <property type="protein sequence ID" value="PCG70198.1"/>
    <property type="molecule type" value="Genomic_DNA"/>
</dbReference>
<feature type="transmembrane region" description="Helical" evidence="2">
    <location>
        <begin position="401"/>
        <end position="421"/>
    </location>
</feature>
<feature type="transmembrane region" description="Helical" evidence="2">
    <location>
        <begin position="125"/>
        <end position="145"/>
    </location>
</feature>
<dbReference type="STRING" id="7102.A0A2A4JER7"/>
<sequence length="457" mass="50733">METKESKENSVLDINEERKDMAKDKPDRNSWGYAVGFGTVITFIAGIGHVNSFGLIYNDFIIDTQSTAKSLTSAHGVFAIMLAIGGIILNSITKRFSLRFGGLIGAILLSTGSVSTIFITNTNQLPITFGVLQGIGFGMMVPVCYSTLNHYFVRKRTTVMSICKAVQGVILMWYPQLLKKIMSIYGFRGTLLILAGMSLHTFPGMLAMKTDAAPSRKIRTASDIENGRRHENEDLLNSNAENNHKTDQNINKNVVEKIRQKLVEIFNFKILNDAVYCNICLGQSFVNFSDLTFFVLQPMLLFQYGYDRTQVAMCISICAAADVGGRFALAVISSIFNINTRLLFYLATLLTFLIRLVMLQITSVVWMATVTGVLGILRAWLHVASPLLIANHVPHEDFPGAYALSMLAAGTVNVTFSPLIGLLKDVYQDYVPAFYALTLCCIPCLLFWPIEYLIKTK</sequence>
<dbReference type="PANTHER" id="PTHR11360">
    <property type="entry name" value="MONOCARBOXYLATE TRANSPORTER"/>
    <property type="match status" value="1"/>
</dbReference>